<dbReference type="PROSITE" id="PS50102">
    <property type="entry name" value="RRM"/>
    <property type="match status" value="1"/>
</dbReference>
<reference evidence="4" key="1">
    <citation type="submission" date="2015-03" db="EMBL/GenBank/DDBJ databases">
        <title>Wuchereria bancrofti Genome Sequencing Papua New Guinea Strain.</title>
        <authorList>
            <person name="Small S.T."/>
            <person name="Serre D."/>
            <person name="Zimmerman P.A."/>
        </authorList>
    </citation>
    <scope>NUCLEOTIDE SEQUENCE [LARGE SCALE GENOMIC DNA]</scope>
    <source>
        <strain evidence="4">pt0022</strain>
    </source>
</reference>
<evidence type="ECO:0000259" key="3">
    <source>
        <dbReference type="PROSITE" id="PS50102"/>
    </source>
</evidence>
<evidence type="ECO:0000256" key="1">
    <source>
        <dbReference type="PROSITE-ProRule" id="PRU00176"/>
    </source>
</evidence>
<feature type="compositionally biased region" description="Basic residues" evidence="2">
    <location>
        <begin position="1"/>
        <end position="20"/>
    </location>
</feature>
<feature type="domain" description="RRM" evidence="3">
    <location>
        <begin position="215"/>
        <end position="305"/>
    </location>
</feature>
<feature type="region of interest" description="Disordered" evidence="2">
    <location>
        <begin position="1"/>
        <end position="86"/>
    </location>
</feature>
<organism evidence="4 5">
    <name type="scientific">Wuchereria bancrofti</name>
    <dbReference type="NCBI Taxonomy" id="6293"/>
    <lineage>
        <taxon>Eukaryota</taxon>
        <taxon>Metazoa</taxon>
        <taxon>Ecdysozoa</taxon>
        <taxon>Nematoda</taxon>
        <taxon>Chromadorea</taxon>
        <taxon>Rhabditida</taxon>
        <taxon>Spirurina</taxon>
        <taxon>Spiruromorpha</taxon>
        <taxon>Filarioidea</taxon>
        <taxon>Onchocercidae</taxon>
        <taxon>Wuchereria</taxon>
    </lineage>
</organism>
<dbReference type="AlphaFoldDB" id="A0AAF5PXX4"/>
<dbReference type="Pfam" id="PF00076">
    <property type="entry name" value="RRM_1"/>
    <property type="match status" value="1"/>
</dbReference>
<feature type="compositionally biased region" description="Basic residues" evidence="2">
    <location>
        <begin position="28"/>
        <end position="86"/>
    </location>
</feature>
<proteinExistence type="predicted"/>
<dbReference type="InterPro" id="IPR035979">
    <property type="entry name" value="RBD_domain_sf"/>
</dbReference>
<dbReference type="GO" id="GO:0003723">
    <property type="term" value="F:RNA binding"/>
    <property type="evidence" value="ECO:0007669"/>
    <property type="project" value="UniProtKB-UniRule"/>
</dbReference>
<evidence type="ECO:0000313" key="5">
    <source>
        <dbReference type="WBParaSite" id="mrna-Wban_07574"/>
    </source>
</evidence>
<dbReference type="Gene3D" id="3.30.70.330">
    <property type="match status" value="1"/>
</dbReference>
<accession>A0AAF5PXX4</accession>
<dbReference type="InterPro" id="IPR012677">
    <property type="entry name" value="Nucleotide-bd_a/b_plait_sf"/>
</dbReference>
<sequence>LYLSPSRKHALRREASRKHALREEASRKHALRKEASRKHALRKEASRKHALRREASRKHALRKEASRKHALRREASRKHALRKEHHRGSNDFFASLSSTTGGGNLLATNLRGVTLDSEAKKAKLDYSVNLLTTTSGMVLPSMQQQLLSAVAFANGAQFLQNSAFLTQPFINANTITSTATNSNSSSSTTTSNNMAATTSTGLISGNIGQSHHISRVVHLRNIPSDMTDLELIHFCMPYGKLINYLLLRGRNQAFVEYEDERSAQTLVTVNIACPVAIRDRTIFCQFSTHQELKTNRRLRADSNGSNLIIDQDDNEF</sequence>
<dbReference type="PANTHER" id="PTHR15592">
    <property type="entry name" value="MATRIN 3/NUCLEAR PROTEIN 220-RELATED"/>
    <property type="match status" value="1"/>
</dbReference>
<protein>
    <submittedName>
        <fullName evidence="5">RRM domain-containing protein</fullName>
    </submittedName>
</protein>
<reference evidence="4" key="2">
    <citation type="journal article" date="2016" name="Mol. Ecol.">
        <title>Population genomics of the filarial nematode parasite Wuchereria bancrofti from mosquitoes.</title>
        <authorList>
            <person name="Small S.T."/>
            <person name="Reimer L.J."/>
            <person name="Tisch D.J."/>
            <person name="King C.L."/>
            <person name="Christensen B.M."/>
            <person name="Siba P.M."/>
            <person name="Kazura J.W."/>
            <person name="Serre D."/>
            <person name="Zimmerman P.A."/>
        </authorList>
    </citation>
    <scope>NUCLEOTIDE SEQUENCE</scope>
    <source>
        <strain evidence="4">pt0022</strain>
    </source>
</reference>
<evidence type="ECO:0000313" key="4">
    <source>
        <dbReference type="Proteomes" id="UP000093561"/>
    </source>
</evidence>
<dbReference type="Proteomes" id="UP000093561">
    <property type="component" value="Unassembled WGS sequence"/>
</dbReference>
<dbReference type="SUPFAM" id="SSF54928">
    <property type="entry name" value="RNA-binding domain, RBD"/>
    <property type="match status" value="1"/>
</dbReference>
<keyword evidence="1" id="KW-0694">RNA-binding</keyword>
<reference evidence="5" key="3">
    <citation type="submission" date="2024-02" db="UniProtKB">
        <authorList>
            <consortium name="WormBaseParasite"/>
        </authorList>
    </citation>
    <scope>IDENTIFICATION</scope>
    <source>
        <strain evidence="5">pt0022</strain>
    </source>
</reference>
<dbReference type="CDD" id="cd12421">
    <property type="entry name" value="RRM1_PTBP1_hnRNPL_like"/>
    <property type="match status" value="1"/>
</dbReference>
<dbReference type="SMART" id="SM00360">
    <property type="entry name" value="RRM"/>
    <property type="match status" value="1"/>
</dbReference>
<evidence type="ECO:0000256" key="2">
    <source>
        <dbReference type="SAM" id="MobiDB-lite"/>
    </source>
</evidence>
<dbReference type="WBParaSite" id="mrna-Wban_07574">
    <property type="protein sequence ID" value="mrna-Wban_07574"/>
    <property type="gene ID" value="Wban_07574"/>
</dbReference>
<dbReference type="InterPro" id="IPR000504">
    <property type="entry name" value="RRM_dom"/>
</dbReference>
<name>A0AAF5PXX4_WUCBA</name>